<name>A0A976QTH7_THEOR</name>
<evidence type="ECO:0000313" key="3">
    <source>
        <dbReference type="Proteomes" id="UP000244811"/>
    </source>
</evidence>
<reference evidence="2" key="1">
    <citation type="submission" date="2022-07" db="EMBL/GenBank/DDBJ databases">
        <title>Evaluation of T. orientalis genome assembly methods using nanopore sequencing and analysis of variation between genomes.</title>
        <authorList>
            <person name="Yam J."/>
            <person name="Micallef M.L."/>
            <person name="Liu M."/>
            <person name="Djordjevic S.P."/>
            <person name="Bogema D.R."/>
            <person name="Jenkins C."/>
        </authorList>
    </citation>
    <scope>NUCLEOTIDE SEQUENCE</scope>
    <source>
        <strain evidence="2">Goon Nure</strain>
    </source>
</reference>
<organism evidence="2 3">
    <name type="scientific">Theileria orientalis</name>
    <dbReference type="NCBI Taxonomy" id="68886"/>
    <lineage>
        <taxon>Eukaryota</taxon>
        <taxon>Sar</taxon>
        <taxon>Alveolata</taxon>
        <taxon>Apicomplexa</taxon>
        <taxon>Aconoidasida</taxon>
        <taxon>Piroplasmida</taxon>
        <taxon>Theileriidae</taxon>
        <taxon>Theileria</taxon>
    </lineage>
</organism>
<evidence type="ECO:0000256" key="1">
    <source>
        <dbReference type="SAM" id="MobiDB-lite"/>
    </source>
</evidence>
<dbReference type="Proteomes" id="UP000244811">
    <property type="component" value="Chromosome 1"/>
</dbReference>
<dbReference type="AlphaFoldDB" id="A0A976QTH7"/>
<gene>
    <name evidence="2" type="ORF">MACK_000801</name>
</gene>
<proteinExistence type="predicted"/>
<feature type="compositionally biased region" description="Low complexity" evidence="1">
    <location>
        <begin position="233"/>
        <end position="266"/>
    </location>
</feature>
<sequence length="440" mass="47159">MLNKCVKLILILALVVAVAFGVSFLPFSLSDKFKQVAEKVTSHIKGLAGLNKNAGAKLNLDFSKRDNYKLGEFNVVFDKVNNVPKEGFHKFVHKGENDATLDVEKFFNGETELEGLEGGLFDYAAAYFKGDTPHLLLVELGLHEEEKQENADKAGEKKEGEAKAGENKENAAAEEKKGAVWFFAPGENNKWVKLAEGANLGEKVEEVFNALAAAAAAAPANTTPEGGNGAAAGGAPPAEGAGAAAAAGPGEGPAPAGVQAGGNAAPSQAPVTPVPAAKPGPGSLLHLPLKAVTFQMEVEQEPLLTKEREIPEQRETQAQLDHREHLARLALVPVQQKQKLPSPFLSLTEHLEPQDYQVLDLEQQTPKLHKALVVMLPSEVPLITHKPVLMPMEIIRVSVPMLTMAELDKGSVEVHQDRQQHKQPALAQALTLSLPRPQNQ</sequence>
<dbReference type="EMBL" id="CP056069">
    <property type="protein sequence ID" value="UKK00727.2"/>
    <property type="molecule type" value="Genomic_DNA"/>
</dbReference>
<protein>
    <submittedName>
        <fullName evidence="2">Uncharacterized protein</fullName>
    </submittedName>
</protein>
<feature type="region of interest" description="Disordered" evidence="1">
    <location>
        <begin position="146"/>
        <end position="172"/>
    </location>
</feature>
<feature type="region of interest" description="Disordered" evidence="1">
    <location>
        <begin position="220"/>
        <end position="279"/>
    </location>
</feature>
<accession>A0A976QTH7</accession>
<evidence type="ECO:0000313" key="2">
    <source>
        <dbReference type="EMBL" id="UKK00727.2"/>
    </source>
</evidence>